<evidence type="ECO:0000313" key="2">
    <source>
        <dbReference type="Proteomes" id="UP001168990"/>
    </source>
</evidence>
<evidence type="ECO:0000313" key="1">
    <source>
        <dbReference type="EMBL" id="KAK0160268.1"/>
    </source>
</evidence>
<dbReference type="Proteomes" id="UP001168990">
    <property type="component" value="Unassembled WGS sequence"/>
</dbReference>
<organism evidence="1 2">
    <name type="scientific">Microctonus aethiopoides</name>
    <dbReference type="NCBI Taxonomy" id="144406"/>
    <lineage>
        <taxon>Eukaryota</taxon>
        <taxon>Metazoa</taxon>
        <taxon>Ecdysozoa</taxon>
        <taxon>Arthropoda</taxon>
        <taxon>Hexapoda</taxon>
        <taxon>Insecta</taxon>
        <taxon>Pterygota</taxon>
        <taxon>Neoptera</taxon>
        <taxon>Endopterygota</taxon>
        <taxon>Hymenoptera</taxon>
        <taxon>Apocrita</taxon>
        <taxon>Ichneumonoidea</taxon>
        <taxon>Braconidae</taxon>
        <taxon>Euphorinae</taxon>
        <taxon>Microctonus</taxon>
    </lineage>
</organism>
<protein>
    <submittedName>
        <fullName evidence="1">Uncharacterized protein</fullName>
    </submittedName>
</protein>
<gene>
    <name evidence="1" type="ORF">PV328_007696</name>
</gene>
<name>A0AA39C9E1_9HYME</name>
<reference evidence="1" key="2">
    <citation type="submission" date="2023-03" db="EMBL/GenBank/DDBJ databases">
        <authorList>
            <person name="Inwood S.N."/>
            <person name="Skelly J.G."/>
            <person name="Guhlin J."/>
            <person name="Harrop T.W.R."/>
            <person name="Goldson S.G."/>
            <person name="Dearden P.K."/>
        </authorList>
    </citation>
    <scope>NUCLEOTIDE SEQUENCE</scope>
    <source>
        <strain evidence="1">Irish</strain>
        <tissue evidence="1">Whole body</tissue>
    </source>
</reference>
<keyword evidence="2" id="KW-1185">Reference proteome</keyword>
<dbReference type="AlphaFoldDB" id="A0AA39C9E1"/>
<reference evidence="1" key="1">
    <citation type="journal article" date="2023" name="bioRxiv">
        <title>Scaffold-level genome assemblies of two parasitoid biocontrol wasps reveal the parthenogenesis mechanism and an associated novel virus.</title>
        <authorList>
            <person name="Inwood S."/>
            <person name="Skelly J."/>
            <person name="Guhlin J."/>
            <person name="Harrop T."/>
            <person name="Goldson S."/>
            <person name="Dearden P."/>
        </authorList>
    </citation>
    <scope>NUCLEOTIDE SEQUENCE</scope>
    <source>
        <strain evidence="1">Irish</strain>
        <tissue evidence="1">Whole body</tissue>
    </source>
</reference>
<accession>A0AA39C9E1</accession>
<dbReference type="EMBL" id="JAQQBS010001423">
    <property type="protein sequence ID" value="KAK0160268.1"/>
    <property type="molecule type" value="Genomic_DNA"/>
</dbReference>
<comment type="caution">
    <text evidence="1">The sequence shown here is derived from an EMBL/GenBank/DDBJ whole genome shotgun (WGS) entry which is preliminary data.</text>
</comment>
<proteinExistence type="predicted"/>
<sequence>MEHLPAPIFSRQISSILALVIGAALNCINYARPITIATNQRSYDGELCPSSSTPIDAILASITYYSEWNELISTACARVILFNSDKLSVLSEIHLSYQAK</sequence>